<sequence length="62" mass="7072">MLYTTSQHFLLSMATPSPRTHRKDSTSMNLLSHGNIIYNHIEERICKIHLSTVHSQHTVAGE</sequence>
<dbReference type="Proteomes" id="UP001140949">
    <property type="component" value="Unassembled WGS sequence"/>
</dbReference>
<proteinExistence type="predicted"/>
<gene>
    <name evidence="1" type="ORF">M6B38_124560</name>
</gene>
<dbReference type="InterPro" id="IPR016129">
    <property type="entry name" value="Caspase_his_AS"/>
</dbReference>
<organism evidence="1 2">
    <name type="scientific">Iris pallida</name>
    <name type="common">Sweet iris</name>
    <dbReference type="NCBI Taxonomy" id="29817"/>
    <lineage>
        <taxon>Eukaryota</taxon>
        <taxon>Viridiplantae</taxon>
        <taxon>Streptophyta</taxon>
        <taxon>Embryophyta</taxon>
        <taxon>Tracheophyta</taxon>
        <taxon>Spermatophyta</taxon>
        <taxon>Magnoliopsida</taxon>
        <taxon>Liliopsida</taxon>
        <taxon>Asparagales</taxon>
        <taxon>Iridaceae</taxon>
        <taxon>Iridoideae</taxon>
        <taxon>Irideae</taxon>
        <taxon>Iris</taxon>
    </lineage>
</organism>
<evidence type="ECO:0000313" key="1">
    <source>
        <dbReference type="EMBL" id="KAJ6832790.1"/>
    </source>
</evidence>
<reference evidence="1" key="2">
    <citation type="submission" date="2023-04" db="EMBL/GenBank/DDBJ databases">
        <authorList>
            <person name="Bruccoleri R.E."/>
            <person name="Oakeley E.J."/>
            <person name="Faust A.-M."/>
            <person name="Dessus-Babus S."/>
            <person name="Altorfer M."/>
            <person name="Burckhardt D."/>
            <person name="Oertli M."/>
            <person name="Naumann U."/>
            <person name="Petersen F."/>
            <person name="Wong J."/>
        </authorList>
    </citation>
    <scope>NUCLEOTIDE SEQUENCE</scope>
    <source>
        <strain evidence="1">GSM-AAB239-AS_SAM_17_03QT</strain>
        <tissue evidence="1">Leaf</tissue>
    </source>
</reference>
<dbReference type="PROSITE" id="PS01121">
    <property type="entry name" value="CASPASE_HIS"/>
    <property type="match status" value="1"/>
</dbReference>
<accession>A0AAX6GVI0</accession>
<reference evidence="1" key="1">
    <citation type="journal article" date="2023" name="GigaByte">
        <title>Genome assembly of the bearded iris, Iris pallida Lam.</title>
        <authorList>
            <person name="Bruccoleri R.E."/>
            <person name="Oakeley E.J."/>
            <person name="Faust A.M.E."/>
            <person name="Altorfer M."/>
            <person name="Dessus-Babus S."/>
            <person name="Burckhardt D."/>
            <person name="Oertli M."/>
            <person name="Naumann U."/>
            <person name="Petersen F."/>
            <person name="Wong J."/>
        </authorList>
    </citation>
    <scope>NUCLEOTIDE SEQUENCE</scope>
    <source>
        <strain evidence="1">GSM-AAB239-AS_SAM_17_03QT</strain>
    </source>
</reference>
<name>A0AAX6GVI0_IRIPA</name>
<evidence type="ECO:0000313" key="2">
    <source>
        <dbReference type="Proteomes" id="UP001140949"/>
    </source>
</evidence>
<protein>
    <submittedName>
        <fullName evidence="1">Uncharacterized protein</fullName>
    </submittedName>
</protein>
<dbReference type="EMBL" id="JANAVB010015758">
    <property type="protein sequence ID" value="KAJ6832790.1"/>
    <property type="molecule type" value="Genomic_DNA"/>
</dbReference>
<dbReference type="AlphaFoldDB" id="A0AAX6GVI0"/>
<keyword evidence="2" id="KW-1185">Reference proteome</keyword>
<comment type="caution">
    <text evidence="1">The sequence shown here is derived from an EMBL/GenBank/DDBJ whole genome shotgun (WGS) entry which is preliminary data.</text>
</comment>